<feature type="domain" description="CBM20" evidence="19">
    <location>
        <begin position="502"/>
        <end position="609"/>
    </location>
</feature>
<proteinExistence type="inferred from homology"/>
<dbReference type="Pfam" id="PF00128">
    <property type="entry name" value="Alpha-amylase"/>
    <property type="match status" value="1"/>
</dbReference>
<dbReference type="PROSITE" id="PS51166">
    <property type="entry name" value="CBM20"/>
    <property type="match status" value="1"/>
</dbReference>
<evidence type="ECO:0000259" key="19">
    <source>
        <dbReference type="PROSITE" id="PS51166"/>
    </source>
</evidence>
<dbReference type="STRING" id="1196081.A0A364KSH8"/>
<evidence type="ECO:0000256" key="18">
    <source>
        <dbReference type="SAM" id="SignalP"/>
    </source>
</evidence>
<keyword evidence="5" id="KW-0479">Metal-binding</keyword>
<feature type="active site" description="Proton donor" evidence="14">
    <location>
        <position position="250"/>
    </location>
</feature>
<dbReference type="InterPro" id="IPR006047">
    <property type="entry name" value="GH13_cat_dom"/>
</dbReference>
<evidence type="ECO:0000256" key="8">
    <source>
        <dbReference type="ARBA" id="ARBA00022837"/>
    </source>
</evidence>
<keyword evidence="13" id="KW-0624">Polysaccharide degradation</keyword>
<dbReference type="FunFam" id="3.20.20.80:FF:000120">
    <property type="entry name" value="Alpha-amylase A"/>
    <property type="match status" value="1"/>
</dbReference>
<evidence type="ECO:0000256" key="17">
    <source>
        <dbReference type="PIRSR" id="PIRSR001024-5"/>
    </source>
</evidence>
<feature type="signal peptide" evidence="18">
    <location>
        <begin position="1"/>
        <end position="23"/>
    </location>
</feature>
<dbReference type="FunFam" id="2.60.40.10:FF:000552">
    <property type="entry name" value="Related to glucoamylase"/>
    <property type="match status" value="1"/>
</dbReference>
<name>A0A364KSH8_TALAM</name>
<evidence type="ECO:0000256" key="13">
    <source>
        <dbReference type="ARBA" id="ARBA00023326"/>
    </source>
</evidence>
<evidence type="ECO:0000256" key="6">
    <source>
        <dbReference type="ARBA" id="ARBA00022729"/>
    </source>
</evidence>
<dbReference type="InterPro" id="IPR013777">
    <property type="entry name" value="A-amylase-like"/>
</dbReference>
<dbReference type="AlphaFoldDB" id="A0A364KSH8"/>
<comment type="caution">
    <text evidence="20">The sequence shown here is derived from an EMBL/GenBank/DDBJ whole genome shotgun (WGS) entry which is preliminary data.</text>
</comment>
<dbReference type="InterPro" id="IPR002044">
    <property type="entry name" value="CBM20"/>
</dbReference>
<dbReference type="SMART" id="SM01065">
    <property type="entry name" value="CBM_2"/>
    <property type="match status" value="1"/>
</dbReference>
<dbReference type="InterPro" id="IPR013783">
    <property type="entry name" value="Ig-like_fold"/>
</dbReference>
<organism evidence="20 21">
    <name type="scientific">Talaromyces amestolkiae</name>
    <dbReference type="NCBI Taxonomy" id="1196081"/>
    <lineage>
        <taxon>Eukaryota</taxon>
        <taxon>Fungi</taxon>
        <taxon>Dikarya</taxon>
        <taxon>Ascomycota</taxon>
        <taxon>Pezizomycotina</taxon>
        <taxon>Eurotiomycetes</taxon>
        <taxon>Eurotiomycetidae</taxon>
        <taxon>Eurotiales</taxon>
        <taxon>Trichocomaceae</taxon>
        <taxon>Talaromyces</taxon>
        <taxon>Talaromyces sect. Talaromyces</taxon>
    </lineage>
</organism>
<feature type="binding site" evidence="17">
    <location>
        <position position="364"/>
    </location>
    <ligand>
        <name>substrate</name>
    </ligand>
</feature>
<comment type="cofactor">
    <cofactor evidence="2">
        <name>Ca(2+)</name>
        <dbReference type="ChEBI" id="CHEBI:29108"/>
    </cofactor>
</comment>
<dbReference type="OrthoDB" id="204980at2759"/>
<dbReference type="RefSeq" id="XP_040731029.1">
    <property type="nucleotide sequence ID" value="XM_040874680.1"/>
</dbReference>
<dbReference type="EMBL" id="MIKG01000003">
    <property type="protein sequence ID" value="RAO66512.1"/>
    <property type="molecule type" value="Genomic_DNA"/>
</dbReference>
<dbReference type="EC" id="3.2.1.1" evidence="4"/>
<dbReference type="SUPFAM" id="SSF51011">
    <property type="entry name" value="Glycosyl hydrolase domain"/>
    <property type="match status" value="1"/>
</dbReference>
<comment type="catalytic activity">
    <reaction evidence="1">
        <text>Endohydrolysis of (1-&gt;4)-alpha-D-glucosidic linkages in polysaccharides containing three or more (1-&gt;4)-alpha-linked D-glucose units.</text>
        <dbReference type="EC" id="3.2.1.1"/>
    </reaction>
</comment>
<dbReference type="CDD" id="cd05811">
    <property type="entry name" value="CBM20_glucoamylase"/>
    <property type="match status" value="1"/>
</dbReference>
<feature type="binding site" evidence="17">
    <location>
        <position position="254"/>
    </location>
    <ligand>
        <name>substrate</name>
    </ligand>
</feature>
<sequence>MKFSNVSLVWSALASVALGLTAAEWRSQSIYFLLTDRFALTSNSTTASCDVADGLYCGGSWQGVINHLDYIQGMGFTAIWITPVTENFEGDTSDGEAYHGYWQQNAYATNSHYGASSDLLKLSEALHARGMYLMVDIVVNNMAYDGAGTSVDYSIFNPFPSKSYYHSYCLIDYSTYNATDWNVCWEGDNIVSLPDIDTTQTYVKDTWGTWVESFVANYSIDGLRIDSAGHIQQDFFTAFEESSGVYCIGEVDYGDPAVVCPYQNYLSGVLNYPMYYQLLYAFESSSGSISNLYNMINTVKSDCADTSLLGNFIENHDNPRFAYYTSDYSEAKNVISFIFLTDGIPILYYGQEQHYNGGNIPLNREALWTSDYSTTAQLYTHTKTSNAIRSLAITKDSAFLTYKNTPIYQDSNTIAMRKGTTGLQLVTVLSNLGASGSSSTLTLSGSGYTSGTVVTELYTCTNVTVSSSGTIAVPMASGSPRAFLPWSSVSGSSLCSGSGSSCTAASTVAVTFEEVVTTTYGQEVYISGSISQLGNWSTSSAVLLSASQYTSSDPVWTVTISLPAGESFQYKFIIVNTDGSITWESDPNRSYTVPTGCAGLTATVDDTWR</sequence>
<dbReference type="GO" id="GO:0005509">
    <property type="term" value="F:calcium ion binding"/>
    <property type="evidence" value="ECO:0007669"/>
    <property type="project" value="InterPro"/>
</dbReference>
<dbReference type="GO" id="GO:2001070">
    <property type="term" value="F:starch binding"/>
    <property type="evidence" value="ECO:0007669"/>
    <property type="project" value="InterPro"/>
</dbReference>
<evidence type="ECO:0000256" key="7">
    <source>
        <dbReference type="ARBA" id="ARBA00022801"/>
    </source>
</evidence>
<dbReference type="InterPro" id="IPR015340">
    <property type="entry name" value="A_amylase_C_dom"/>
</dbReference>
<keyword evidence="9 16" id="KW-1015">Disulfide bond</keyword>
<keyword evidence="11" id="KW-0119">Carbohydrate metabolism</keyword>
<evidence type="ECO:0000256" key="4">
    <source>
        <dbReference type="ARBA" id="ARBA00012595"/>
    </source>
</evidence>
<keyword evidence="12" id="KW-0326">Glycosidase</keyword>
<feature type="chain" id="PRO_5016792703" description="alpha-amylase" evidence="18">
    <location>
        <begin position="24"/>
        <end position="609"/>
    </location>
</feature>
<feature type="binding site" evidence="17">
    <location>
        <position position="317"/>
    </location>
    <ligand>
        <name>substrate</name>
    </ligand>
</feature>
<evidence type="ECO:0000256" key="14">
    <source>
        <dbReference type="PIRSR" id="PIRSR001024-1"/>
    </source>
</evidence>
<evidence type="ECO:0000256" key="2">
    <source>
        <dbReference type="ARBA" id="ARBA00001913"/>
    </source>
</evidence>
<evidence type="ECO:0000256" key="1">
    <source>
        <dbReference type="ARBA" id="ARBA00000548"/>
    </source>
</evidence>
<dbReference type="SMART" id="SM00642">
    <property type="entry name" value="Aamy"/>
    <property type="match status" value="1"/>
</dbReference>
<dbReference type="InterPro" id="IPR013784">
    <property type="entry name" value="Carb-bd-like_fold"/>
</dbReference>
<keyword evidence="8" id="KW-0106">Calcium</keyword>
<evidence type="ECO:0000256" key="16">
    <source>
        <dbReference type="PIRSR" id="PIRSR001024-4"/>
    </source>
</evidence>
<dbReference type="GO" id="GO:0004556">
    <property type="term" value="F:alpha-amylase activity"/>
    <property type="evidence" value="ECO:0007669"/>
    <property type="project" value="UniProtKB-EC"/>
</dbReference>
<dbReference type="GO" id="GO:0000272">
    <property type="term" value="P:polysaccharide catabolic process"/>
    <property type="evidence" value="ECO:0007669"/>
    <property type="project" value="UniProtKB-KW"/>
</dbReference>
<dbReference type="Gene3D" id="3.20.20.80">
    <property type="entry name" value="Glycosidases"/>
    <property type="match status" value="1"/>
</dbReference>
<feature type="disulfide bond" evidence="16">
    <location>
        <begin position="460"/>
        <end position="495"/>
    </location>
</feature>
<dbReference type="Proteomes" id="UP000249363">
    <property type="component" value="Unassembled WGS sequence"/>
</dbReference>
<evidence type="ECO:0000256" key="12">
    <source>
        <dbReference type="ARBA" id="ARBA00023295"/>
    </source>
</evidence>
<accession>A0A364KSH8</accession>
<protein>
    <recommendedName>
        <fullName evidence="4">alpha-amylase</fullName>
        <ecNumber evidence="4">3.2.1.1</ecNumber>
    </recommendedName>
</protein>
<feature type="site" description="Transition state stabilizer" evidence="15">
    <location>
        <position position="317"/>
    </location>
</feature>
<evidence type="ECO:0000256" key="3">
    <source>
        <dbReference type="ARBA" id="ARBA00008061"/>
    </source>
</evidence>
<evidence type="ECO:0000313" key="21">
    <source>
        <dbReference type="Proteomes" id="UP000249363"/>
    </source>
</evidence>
<dbReference type="Pfam" id="PF09260">
    <property type="entry name" value="A_amylase_dom_C"/>
    <property type="match status" value="1"/>
</dbReference>
<dbReference type="InterPro" id="IPR013780">
    <property type="entry name" value="Glyco_hydro_b"/>
</dbReference>
<gene>
    <name evidence="20" type="ORF">BHQ10_002524</name>
</gene>
<dbReference type="Gene3D" id="2.60.40.1180">
    <property type="entry name" value="Golgi alpha-mannosidase II"/>
    <property type="match status" value="1"/>
</dbReference>
<keyword evidence="6 18" id="KW-0732">Signal</keyword>
<keyword evidence="10" id="KW-0325">Glycoprotein</keyword>
<dbReference type="SUPFAM" id="SSF49452">
    <property type="entry name" value="Starch-binding domain-like"/>
    <property type="match status" value="1"/>
</dbReference>
<dbReference type="Gene3D" id="2.60.40.10">
    <property type="entry name" value="Immunoglobulins"/>
    <property type="match status" value="1"/>
</dbReference>
<comment type="similarity">
    <text evidence="3">Belongs to the glycosyl hydrolase 13 family.</text>
</comment>
<keyword evidence="7" id="KW-0378">Hydrolase</keyword>
<feature type="disulfide bond" evidence="16">
    <location>
        <begin position="169"/>
        <end position="184"/>
    </location>
</feature>
<evidence type="ECO:0000256" key="9">
    <source>
        <dbReference type="ARBA" id="ARBA00023157"/>
    </source>
</evidence>
<evidence type="ECO:0000313" key="20">
    <source>
        <dbReference type="EMBL" id="RAO66512.1"/>
    </source>
</evidence>
<reference evidence="20 21" key="1">
    <citation type="journal article" date="2017" name="Biotechnol. Biofuels">
        <title>Differential beta-glucosidase expression as a function of carbon source availability in Talaromyces amestolkiae: a genomic and proteomic approach.</title>
        <authorList>
            <person name="de Eugenio L.I."/>
            <person name="Mendez-Liter J.A."/>
            <person name="Nieto-Dominguez M."/>
            <person name="Alonso L."/>
            <person name="Gil-Munoz J."/>
            <person name="Barriuso J."/>
            <person name="Prieto A."/>
            <person name="Martinez M.J."/>
        </authorList>
    </citation>
    <scope>NUCLEOTIDE SEQUENCE [LARGE SCALE GENOMIC DNA]</scope>
    <source>
        <strain evidence="20 21">CIB</strain>
    </source>
</reference>
<feature type="disulfide bond" evidence="16">
    <location>
        <begin position="260"/>
        <end position="303"/>
    </location>
</feature>
<evidence type="ECO:0000256" key="10">
    <source>
        <dbReference type="ARBA" id="ARBA00023180"/>
    </source>
</evidence>
<dbReference type="InterPro" id="IPR017853">
    <property type="entry name" value="GH"/>
</dbReference>
<dbReference type="SUPFAM" id="SSF51445">
    <property type="entry name" value="(Trans)glycosidases"/>
    <property type="match status" value="1"/>
</dbReference>
<dbReference type="PIRSF" id="PIRSF001024">
    <property type="entry name" value="Alph-amyl_fung"/>
    <property type="match status" value="1"/>
</dbReference>
<dbReference type="InterPro" id="IPR034836">
    <property type="entry name" value="CBM20_glucoamylase"/>
</dbReference>
<evidence type="ECO:0000256" key="15">
    <source>
        <dbReference type="PIRSR" id="PIRSR001024-2"/>
    </source>
</evidence>
<dbReference type="Pfam" id="PF00686">
    <property type="entry name" value="CBM_20"/>
    <property type="match status" value="1"/>
</dbReference>
<dbReference type="PANTHER" id="PTHR10357:SF231">
    <property type="entry name" value="ALPHA-AMYLASE"/>
    <property type="match status" value="1"/>
</dbReference>
<feature type="disulfide bond" evidence="16">
    <location>
        <begin position="49"/>
        <end position="57"/>
    </location>
</feature>
<dbReference type="CDD" id="cd11319">
    <property type="entry name" value="AmyAc_euk_AmyA"/>
    <property type="match status" value="1"/>
</dbReference>
<evidence type="ECO:0000256" key="11">
    <source>
        <dbReference type="ARBA" id="ARBA00023277"/>
    </source>
</evidence>
<keyword evidence="21" id="KW-1185">Reference proteome</keyword>
<feature type="binding site" evidence="17">
    <location>
        <position position="102"/>
    </location>
    <ligand>
        <name>substrate</name>
    </ligand>
</feature>
<feature type="active site" description="Nucleophile" evidence="14">
    <location>
        <position position="226"/>
    </location>
</feature>
<dbReference type="PANTHER" id="PTHR10357">
    <property type="entry name" value="ALPHA-AMYLASE FAMILY MEMBER"/>
    <property type="match status" value="1"/>
</dbReference>
<evidence type="ECO:0000256" key="5">
    <source>
        <dbReference type="ARBA" id="ARBA00022723"/>
    </source>
</evidence>
<dbReference type="GeneID" id="63791741"/>
<feature type="binding site" evidence="17">
    <location>
        <position position="224"/>
    </location>
    <ligand>
        <name>substrate</name>
    </ligand>
</feature>